<keyword evidence="1" id="KW-0472">Membrane</keyword>
<evidence type="ECO:0000313" key="3">
    <source>
        <dbReference type="Proteomes" id="UP000033067"/>
    </source>
</evidence>
<organism evidence="2 3">
    <name type="scientific">Pseudoxanthomonas suwonensis</name>
    <dbReference type="NCBI Taxonomy" id="314722"/>
    <lineage>
        <taxon>Bacteria</taxon>
        <taxon>Pseudomonadati</taxon>
        <taxon>Pseudomonadota</taxon>
        <taxon>Gammaproteobacteria</taxon>
        <taxon>Lysobacterales</taxon>
        <taxon>Lysobacteraceae</taxon>
        <taxon>Pseudoxanthomonas</taxon>
    </lineage>
</organism>
<proteinExistence type="predicted"/>
<protein>
    <recommendedName>
        <fullName evidence="4">Transmembrane protein</fullName>
    </recommendedName>
</protein>
<keyword evidence="3" id="KW-1185">Reference proteome</keyword>
<feature type="transmembrane region" description="Helical" evidence="1">
    <location>
        <begin position="6"/>
        <end position="28"/>
    </location>
</feature>
<keyword evidence="1" id="KW-1133">Transmembrane helix</keyword>
<feature type="transmembrane region" description="Helical" evidence="1">
    <location>
        <begin position="35"/>
        <end position="57"/>
    </location>
</feature>
<reference evidence="2 3" key="1">
    <citation type="journal article" date="2015" name="Genome Announc.">
        <title>Complete Genome Sequence of Pseudoxanthomonas suwonensis Strain J1, a Cellulose-Degrading Bacterium Isolated from Leaf- and Wood-Enriched Soil.</title>
        <authorList>
            <person name="Hou L."/>
            <person name="Jiang J."/>
            <person name="Xu Z."/>
            <person name="Zhou Y."/>
            <person name="Leung F.C."/>
        </authorList>
    </citation>
    <scope>NUCLEOTIDE SEQUENCE [LARGE SCALE GENOMIC DNA]</scope>
    <source>
        <strain evidence="2 3">J1</strain>
    </source>
</reference>
<dbReference type="EMBL" id="CP011144">
    <property type="protein sequence ID" value="AKC87093.1"/>
    <property type="molecule type" value="Genomic_DNA"/>
</dbReference>
<evidence type="ECO:0008006" key="4">
    <source>
        <dbReference type="Google" id="ProtNLM"/>
    </source>
</evidence>
<name>A0A0E3Z2X9_9GAMM</name>
<dbReference type="OrthoDB" id="4453618at2"/>
<gene>
    <name evidence="2" type="ORF">WQ53_10400</name>
</gene>
<dbReference type="Proteomes" id="UP000033067">
    <property type="component" value="Chromosome"/>
</dbReference>
<dbReference type="KEGG" id="psuw:WQ53_10400"/>
<feature type="transmembrane region" description="Helical" evidence="1">
    <location>
        <begin position="63"/>
        <end position="85"/>
    </location>
</feature>
<accession>A0A0E3Z2X9</accession>
<dbReference type="RefSeq" id="WP_052632092.1">
    <property type="nucleotide sequence ID" value="NZ_CP011144.1"/>
</dbReference>
<dbReference type="PATRIC" id="fig|314722.6.peg.2240"/>
<keyword evidence="1" id="KW-0812">Transmembrane</keyword>
<dbReference type="AlphaFoldDB" id="A0A0E3Z2X9"/>
<evidence type="ECO:0000256" key="1">
    <source>
        <dbReference type="SAM" id="Phobius"/>
    </source>
</evidence>
<sequence length="92" mass="10096">MAPTVLSIALFGFVAVAAVIIGLLFAWAWHRRRRWPLLLASVLWIGYGLWQAGVQWLAPEADIGGGLLLVYPLLLLATALALLGLRRPRAPR</sequence>
<evidence type="ECO:0000313" key="2">
    <source>
        <dbReference type="EMBL" id="AKC87093.1"/>
    </source>
</evidence>